<dbReference type="Pfam" id="PF03259">
    <property type="entry name" value="Robl_LC7"/>
    <property type="match status" value="1"/>
</dbReference>
<dbReference type="Gene3D" id="3.30.450.30">
    <property type="entry name" value="Dynein light chain 2a, cytoplasmic"/>
    <property type="match status" value="1"/>
</dbReference>
<organism evidence="2">
    <name type="scientific">hydrothermal vent metagenome</name>
    <dbReference type="NCBI Taxonomy" id="652676"/>
    <lineage>
        <taxon>unclassified sequences</taxon>
        <taxon>metagenomes</taxon>
        <taxon>ecological metagenomes</taxon>
    </lineage>
</organism>
<accession>A0A3B0X311</accession>
<dbReference type="EMBL" id="UOFH01000036">
    <property type="protein sequence ID" value="VAW58783.1"/>
    <property type="molecule type" value="Genomic_DNA"/>
</dbReference>
<sequence>MLAAFDQSGLENSEPGKSLRPILRSFNSASDDIEASAVISTDGLNMAWVLDEKVDADRFGAMCASLLALATSAAEEISRGKLKQVLVEGETGLMLLVYAGNDAVLAVATKPTVNLGKVFIDSRKTAANIAILLDRIQD</sequence>
<proteinExistence type="predicted"/>
<dbReference type="InterPro" id="IPR053141">
    <property type="entry name" value="Mycobact_SerProt_Inhib_Rv3364c"/>
</dbReference>
<feature type="domain" description="Roadblock/LAMTOR2" evidence="1">
    <location>
        <begin position="19"/>
        <end position="109"/>
    </location>
</feature>
<reference evidence="2" key="1">
    <citation type="submission" date="2018-06" db="EMBL/GenBank/DDBJ databases">
        <authorList>
            <person name="Zhirakovskaya E."/>
        </authorList>
    </citation>
    <scope>NUCLEOTIDE SEQUENCE</scope>
</reference>
<evidence type="ECO:0000259" key="1">
    <source>
        <dbReference type="SMART" id="SM00960"/>
    </source>
</evidence>
<dbReference type="InterPro" id="IPR004942">
    <property type="entry name" value="Roadblock/LAMTOR2_dom"/>
</dbReference>
<evidence type="ECO:0000313" key="2">
    <source>
        <dbReference type="EMBL" id="VAW58783.1"/>
    </source>
</evidence>
<gene>
    <name evidence="2" type="ORF">MNBD_GAMMA08-1501</name>
</gene>
<dbReference type="PANTHER" id="PTHR36222">
    <property type="entry name" value="SERINE PROTEASE INHIBITOR RV3364C"/>
    <property type="match status" value="1"/>
</dbReference>
<dbReference type="PANTHER" id="PTHR36222:SF1">
    <property type="entry name" value="SERINE PROTEASE INHIBITOR RV3364C"/>
    <property type="match status" value="1"/>
</dbReference>
<protein>
    <recommendedName>
        <fullName evidence="1">Roadblock/LAMTOR2 domain-containing protein</fullName>
    </recommendedName>
</protein>
<name>A0A3B0X311_9ZZZZ</name>
<dbReference type="AlphaFoldDB" id="A0A3B0X311"/>
<dbReference type="SMART" id="SM00960">
    <property type="entry name" value="Robl_LC7"/>
    <property type="match status" value="1"/>
</dbReference>
<dbReference type="SUPFAM" id="SSF103196">
    <property type="entry name" value="Roadblock/LC7 domain"/>
    <property type="match status" value="1"/>
</dbReference>